<comment type="caution">
    <text evidence="2">The sequence shown here is derived from an EMBL/GenBank/DDBJ whole genome shotgun (WGS) entry which is preliminary data.</text>
</comment>
<dbReference type="Proteomes" id="UP000835052">
    <property type="component" value="Unassembled WGS sequence"/>
</dbReference>
<protein>
    <submittedName>
        <fullName evidence="2">Uncharacterized protein</fullName>
    </submittedName>
</protein>
<evidence type="ECO:0000313" key="3">
    <source>
        <dbReference type="Proteomes" id="UP000835052"/>
    </source>
</evidence>
<feature type="compositionally biased region" description="Low complexity" evidence="1">
    <location>
        <begin position="337"/>
        <end position="350"/>
    </location>
</feature>
<feature type="compositionally biased region" description="Basic and acidic residues" evidence="1">
    <location>
        <begin position="1"/>
        <end position="21"/>
    </location>
</feature>
<feature type="compositionally biased region" description="Basic and acidic residues" evidence="1">
    <location>
        <begin position="172"/>
        <end position="192"/>
    </location>
</feature>
<feature type="region of interest" description="Disordered" evidence="1">
    <location>
        <begin position="84"/>
        <end position="286"/>
    </location>
</feature>
<feature type="compositionally biased region" description="Pro residues" evidence="1">
    <location>
        <begin position="419"/>
        <end position="431"/>
    </location>
</feature>
<evidence type="ECO:0000256" key="1">
    <source>
        <dbReference type="SAM" id="MobiDB-lite"/>
    </source>
</evidence>
<feature type="compositionally biased region" description="Low complexity" evidence="1">
    <location>
        <begin position="273"/>
        <end position="286"/>
    </location>
</feature>
<reference evidence="2" key="1">
    <citation type="submission" date="2020-10" db="EMBL/GenBank/DDBJ databases">
        <authorList>
            <person name="Kikuchi T."/>
        </authorList>
    </citation>
    <scope>NUCLEOTIDE SEQUENCE</scope>
    <source>
        <strain evidence="2">NKZ352</strain>
    </source>
</reference>
<organism evidence="2 3">
    <name type="scientific">Caenorhabditis auriculariae</name>
    <dbReference type="NCBI Taxonomy" id="2777116"/>
    <lineage>
        <taxon>Eukaryota</taxon>
        <taxon>Metazoa</taxon>
        <taxon>Ecdysozoa</taxon>
        <taxon>Nematoda</taxon>
        <taxon>Chromadorea</taxon>
        <taxon>Rhabditida</taxon>
        <taxon>Rhabditina</taxon>
        <taxon>Rhabditomorpha</taxon>
        <taxon>Rhabditoidea</taxon>
        <taxon>Rhabditidae</taxon>
        <taxon>Peloderinae</taxon>
        <taxon>Caenorhabditis</taxon>
    </lineage>
</organism>
<feature type="compositionally biased region" description="Basic residues" evidence="1">
    <location>
        <begin position="436"/>
        <end position="445"/>
    </location>
</feature>
<evidence type="ECO:0000313" key="2">
    <source>
        <dbReference type="EMBL" id="CAD6185769.1"/>
    </source>
</evidence>
<gene>
    <name evidence="2" type="ORF">CAUJ_LOCUS1688</name>
</gene>
<feature type="region of interest" description="Disordered" evidence="1">
    <location>
        <begin position="337"/>
        <end position="453"/>
    </location>
</feature>
<feature type="compositionally biased region" description="Acidic residues" evidence="1">
    <location>
        <begin position="225"/>
        <end position="258"/>
    </location>
</feature>
<feature type="region of interest" description="Disordered" evidence="1">
    <location>
        <begin position="1"/>
        <end position="29"/>
    </location>
</feature>
<feature type="compositionally biased region" description="Acidic residues" evidence="1">
    <location>
        <begin position="369"/>
        <end position="390"/>
    </location>
</feature>
<proteinExistence type="predicted"/>
<dbReference type="AlphaFoldDB" id="A0A8S1GR91"/>
<accession>A0A8S1GR91</accession>
<name>A0A8S1GR91_9PELO</name>
<keyword evidence="3" id="KW-1185">Reference proteome</keyword>
<dbReference type="EMBL" id="CAJGYM010000003">
    <property type="protein sequence ID" value="CAD6185769.1"/>
    <property type="molecule type" value="Genomic_DNA"/>
</dbReference>
<feature type="compositionally biased region" description="Basic and acidic residues" evidence="1">
    <location>
        <begin position="147"/>
        <end position="165"/>
    </location>
</feature>
<feature type="compositionally biased region" description="Low complexity" evidence="1">
    <location>
        <begin position="407"/>
        <end position="418"/>
    </location>
</feature>
<sequence length="539" mass="58300">MSSMDERSDQGRDGEERRRSPSESGQSHVEELIDFLTRNRTARGEATPLYQVAVNTDERGVAHIELTLSAAVTSPEDLVVEIPRGDEVLEEEEEGEESRTPALSSPQAEQVAANSGFHVTSRKRYASQSRSAIPPKRYLPGPQGVASKREGGVMEEPVVKWHCSDADEPEEEVKVPRLDRDGQEEAPRRALGEGEVEAPVQEEEGDEPQEEGEEGGEADRRELTVEEEEPETAYQEEEGDEPGEEGEDVQEGSQEGEDMMAAVENAGGEARSDSSSSLSTLSPPSAWSEDLEYANALFEIEAEEEFPDSEPSSDSFFLNEEQLRAFADAAAERAERAANVAQDAANAQEVPVEEAEETGQDGSERPEADNDAEVVEEELEELEAPEDEDQPAVPAVAAVGPPPSPAPAAAAQAQAGAAPAPPPSAAAPAPGPMARRGPRQPRARVHGPAQRASRRVLHLPVPARVGQQLPVLQGRTPAEMLADVRAELLRRLAGGMDGEQLQLTERLGYAIQTLKNMVAGRPYTPAQMERLRKKIQLGY</sequence>
<feature type="compositionally biased region" description="Acidic residues" evidence="1">
    <location>
        <begin position="194"/>
        <end position="216"/>
    </location>
</feature>